<reference evidence="2" key="2">
    <citation type="submission" date="2020-09" db="EMBL/GenBank/DDBJ databases">
        <authorList>
            <person name="Sun Q."/>
            <person name="Zhou Y."/>
        </authorList>
    </citation>
    <scope>NUCLEOTIDE SEQUENCE</scope>
    <source>
        <strain evidence="2">CGMCC 1.12777</strain>
    </source>
</reference>
<reference evidence="2" key="1">
    <citation type="journal article" date="2014" name="Int. J. Syst. Evol. Microbiol.">
        <title>Complete genome sequence of Corynebacterium casei LMG S-19264T (=DSM 44701T), isolated from a smear-ripened cheese.</title>
        <authorList>
            <consortium name="US DOE Joint Genome Institute (JGI-PGF)"/>
            <person name="Walter F."/>
            <person name="Albersmeier A."/>
            <person name="Kalinowski J."/>
            <person name="Ruckert C."/>
        </authorList>
    </citation>
    <scope>NUCLEOTIDE SEQUENCE</scope>
    <source>
        <strain evidence="2">CGMCC 1.12777</strain>
    </source>
</reference>
<sequence length="214" mass="23384">MSFKQPLLYTALGDSLTVGVGADLFSPAFVGRYQCLSEKKLQAPVCVQTFAKNGATSGDILEAARLPAISEALKSSSIITVTAGANDLIHAGEQFLFHQDTSLLLQAMETAILNITELIELIQGLHFESSSFILRLQNLYNPFPQLPEAEEWIRKFNAQMAGLTRHRFTKVADIHGAFAGKQQELLSPHGVHPNDNGYAVMAQTVAQLGYDPLR</sequence>
<organism evidence="2 3">
    <name type="scientific">Pullulanibacillus pueri</name>
    <dbReference type="NCBI Taxonomy" id="1437324"/>
    <lineage>
        <taxon>Bacteria</taxon>
        <taxon>Bacillati</taxon>
        <taxon>Bacillota</taxon>
        <taxon>Bacilli</taxon>
        <taxon>Bacillales</taxon>
        <taxon>Sporolactobacillaceae</taxon>
        <taxon>Pullulanibacillus</taxon>
    </lineage>
</organism>
<evidence type="ECO:0000313" key="3">
    <source>
        <dbReference type="Proteomes" id="UP000656813"/>
    </source>
</evidence>
<feature type="domain" description="SGNH hydrolase-type esterase" evidence="1">
    <location>
        <begin position="11"/>
        <end position="200"/>
    </location>
</feature>
<dbReference type="GO" id="GO:0004622">
    <property type="term" value="F:phosphatidylcholine lysophospholipase activity"/>
    <property type="evidence" value="ECO:0007669"/>
    <property type="project" value="TreeGrafter"/>
</dbReference>
<accession>A0A8J2ZS86</accession>
<dbReference type="RefSeq" id="WP_188495634.1">
    <property type="nucleotide sequence ID" value="NZ_BMFV01000002.1"/>
</dbReference>
<dbReference type="InterPro" id="IPR051532">
    <property type="entry name" value="Ester_Hydrolysis_Enzymes"/>
</dbReference>
<comment type="caution">
    <text evidence="2">The sequence shown here is derived from an EMBL/GenBank/DDBJ whole genome shotgun (WGS) entry which is preliminary data.</text>
</comment>
<dbReference type="Pfam" id="PF13472">
    <property type="entry name" value="Lipase_GDSL_2"/>
    <property type="match status" value="1"/>
</dbReference>
<dbReference type="SUPFAM" id="SSF52266">
    <property type="entry name" value="SGNH hydrolase"/>
    <property type="match status" value="1"/>
</dbReference>
<name>A0A8J2ZS86_9BACL</name>
<keyword evidence="3" id="KW-1185">Reference proteome</keyword>
<dbReference type="EMBL" id="BMFV01000002">
    <property type="protein sequence ID" value="GGH75331.1"/>
    <property type="molecule type" value="Genomic_DNA"/>
</dbReference>
<protein>
    <submittedName>
        <fullName evidence="2">Spore germination lipase LipC</fullName>
    </submittedName>
</protein>
<dbReference type="PANTHER" id="PTHR30383">
    <property type="entry name" value="THIOESTERASE 1/PROTEASE 1/LYSOPHOSPHOLIPASE L1"/>
    <property type="match status" value="1"/>
</dbReference>
<dbReference type="Gene3D" id="3.40.50.1110">
    <property type="entry name" value="SGNH hydrolase"/>
    <property type="match status" value="1"/>
</dbReference>
<dbReference type="InterPro" id="IPR036514">
    <property type="entry name" value="SGNH_hydro_sf"/>
</dbReference>
<gene>
    <name evidence="2" type="primary">lipC</name>
    <name evidence="2" type="ORF">GCM10007096_04450</name>
</gene>
<evidence type="ECO:0000313" key="2">
    <source>
        <dbReference type="EMBL" id="GGH75331.1"/>
    </source>
</evidence>
<proteinExistence type="predicted"/>
<dbReference type="InterPro" id="IPR013830">
    <property type="entry name" value="SGNH_hydro"/>
</dbReference>
<evidence type="ECO:0000259" key="1">
    <source>
        <dbReference type="Pfam" id="PF13472"/>
    </source>
</evidence>
<dbReference type="AlphaFoldDB" id="A0A8J2ZS86"/>
<dbReference type="PANTHER" id="PTHR30383:SF27">
    <property type="entry name" value="SPORE GERMINATION LIPASE LIPC"/>
    <property type="match status" value="1"/>
</dbReference>
<dbReference type="Proteomes" id="UP000656813">
    <property type="component" value="Unassembled WGS sequence"/>
</dbReference>